<dbReference type="EMBL" id="JAGTXO010000036">
    <property type="protein sequence ID" value="KAG8459905.1"/>
    <property type="molecule type" value="Genomic_DNA"/>
</dbReference>
<comment type="caution">
    <text evidence="2">The sequence shown here is derived from an EMBL/GenBank/DDBJ whole genome shotgun (WGS) entry which is preliminary data.</text>
</comment>
<dbReference type="OrthoDB" id="10388828at2759"/>
<evidence type="ECO:0000313" key="2">
    <source>
        <dbReference type="EMBL" id="KAG8459905.1"/>
    </source>
</evidence>
<reference evidence="2" key="1">
    <citation type="submission" date="2021-05" db="EMBL/GenBank/DDBJ databases">
        <title>The genome of the haptophyte Pavlova lutheri (Diacronema luteri, Pavlovales) - a model for lipid biosynthesis in eukaryotic algae.</title>
        <authorList>
            <person name="Hulatt C.J."/>
            <person name="Posewitz M.C."/>
        </authorList>
    </citation>
    <scope>NUCLEOTIDE SEQUENCE</scope>
    <source>
        <strain evidence="2">NIVA-4/92</strain>
    </source>
</reference>
<keyword evidence="3" id="KW-1185">Reference proteome</keyword>
<gene>
    <name evidence="2" type="ORF">KFE25_010954</name>
</gene>
<evidence type="ECO:0000256" key="1">
    <source>
        <dbReference type="SAM" id="SignalP"/>
    </source>
</evidence>
<dbReference type="Proteomes" id="UP000751190">
    <property type="component" value="Unassembled WGS sequence"/>
</dbReference>
<feature type="chain" id="PRO_5035189175" description="DUF3598 domain-containing protein" evidence="1">
    <location>
        <begin position="18"/>
        <end position="351"/>
    </location>
</feature>
<evidence type="ECO:0008006" key="4">
    <source>
        <dbReference type="Google" id="ProtNLM"/>
    </source>
</evidence>
<dbReference type="Gene3D" id="2.40.128.20">
    <property type="match status" value="1"/>
</dbReference>
<sequence length="351" mass="37079">MAAILAVLLCACSAVRSAGMRTGARVVPRARPMALGNAAELERSQWELLLAHHEGFWKGVWESVDANGAPIDELEADSAWVRGKGGDTLIQVNTYFVGSVRANCEVCQDSVQARQLQVGSYACGQMPGVRLAGRGVAFGPRVTKRGALTAEVGLRDGASRLRVLFAYEPRYAPSGGPPTSLALGRVTLIREALDRPPLREEPREASVARPSGAAADFWRENDGTPLLGLWRGERAVHSADGVRHETVSPMHLRACRCAVGGAAGAEPANGCVLQLPGGITVECPRDVLPATPAELRVSWLPDGAGARLVRAALGITALGRVVAENEAEVVVTPPVCDGFAVEELERLPPAL</sequence>
<dbReference type="AlphaFoldDB" id="A0A8J6C7L4"/>
<proteinExistence type="predicted"/>
<dbReference type="InterPro" id="IPR012674">
    <property type="entry name" value="Calycin"/>
</dbReference>
<feature type="signal peptide" evidence="1">
    <location>
        <begin position="1"/>
        <end position="17"/>
    </location>
</feature>
<name>A0A8J6C7L4_DIALT</name>
<organism evidence="2 3">
    <name type="scientific">Diacronema lutheri</name>
    <name type="common">Unicellular marine alga</name>
    <name type="synonym">Monochrysis lutheri</name>
    <dbReference type="NCBI Taxonomy" id="2081491"/>
    <lineage>
        <taxon>Eukaryota</taxon>
        <taxon>Haptista</taxon>
        <taxon>Haptophyta</taxon>
        <taxon>Pavlovophyceae</taxon>
        <taxon>Pavlovales</taxon>
        <taxon>Pavlovaceae</taxon>
        <taxon>Diacronema</taxon>
    </lineage>
</organism>
<dbReference type="OMA" id="QHAPVWE"/>
<evidence type="ECO:0000313" key="3">
    <source>
        <dbReference type="Proteomes" id="UP000751190"/>
    </source>
</evidence>
<accession>A0A8J6C7L4</accession>
<protein>
    <recommendedName>
        <fullName evidence="4">DUF3598 domain-containing protein</fullName>
    </recommendedName>
</protein>
<keyword evidence="1" id="KW-0732">Signal</keyword>